<feature type="compositionally biased region" description="Polar residues" evidence="1">
    <location>
        <begin position="231"/>
        <end position="242"/>
    </location>
</feature>
<feature type="compositionally biased region" description="Polar residues" evidence="1">
    <location>
        <begin position="80"/>
        <end position="100"/>
    </location>
</feature>
<dbReference type="OrthoDB" id="7476629at2759"/>
<dbReference type="Proteomes" id="UP000279307">
    <property type="component" value="Chromosome 7"/>
</dbReference>
<protein>
    <recommendedName>
        <fullName evidence="4">Protein stand still</fullName>
    </recommendedName>
</protein>
<proteinExistence type="predicted"/>
<feature type="region of interest" description="Disordered" evidence="1">
    <location>
        <begin position="224"/>
        <end position="251"/>
    </location>
</feature>
<dbReference type="AlphaFoldDB" id="A0A3L8DLK3"/>
<evidence type="ECO:0000313" key="3">
    <source>
        <dbReference type="Proteomes" id="UP000279307"/>
    </source>
</evidence>
<name>A0A3L8DLK3_OOCBI</name>
<feature type="region of interest" description="Disordered" evidence="1">
    <location>
        <begin position="80"/>
        <end position="118"/>
    </location>
</feature>
<dbReference type="EMBL" id="QOIP01000007">
    <property type="protein sequence ID" value="RLU21072.1"/>
    <property type="molecule type" value="Genomic_DNA"/>
</dbReference>
<sequence length="317" mass="36368">FTKSSRSYSFLRQTRNFLQGLTLETVTSQGQSAHRTVARMHSTIMESFPAQSYENKLEFEYSEPAITTTNHQHDIAQSVNDQTPSQEQLQVQEDNDTSTLQQQQQQAEQVTQPNAQQGNLTPVRLPAILDGEFFLVTRVENSNVTVRCLQCQKLLNGNLKSTGNFLSHIKRLHPFMMDKIRCKSNQRKPAMMYVDSTSPDKCSEVVRMKRVVLQKRKRCKMEESMAGMDESYSQQPADWNNDGSRRQSEEMEPANVSLKMQHNSFVMEDEYDAIGRNVAAKLRSMTMEQRIIAEKLLNDILFEAQLGNLHRDSSLHV</sequence>
<reference evidence="2 3" key="1">
    <citation type="journal article" date="2018" name="Genome Res.">
        <title>The genomic architecture and molecular evolution of ant odorant receptors.</title>
        <authorList>
            <person name="McKenzie S.K."/>
            <person name="Kronauer D.J.C."/>
        </authorList>
    </citation>
    <scope>NUCLEOTIDE SEQUENCE [LARGE SCALE GENOMIC DNA]</scope>
    <source>
        <strain evidence="2">Clonal line C1</strain>
    </source>
</reference>
<evidence type="ECO:0000313" key="2">
    <source>
        <dbReference type="EMBL" id="RLU21072.1"/>
    </source>
</evidence>
<feature type="non-terminal residue" evidence="2">
    <location>
        <position position="1"/>
    </location>
</feature>
<accession>A0A3L8DLK3</accession>
<organism evidence="2 3">
    <name type="scientific">Ooceraea biroi</name>
    <name type="common">Clonal raider ant</name>
    <name type="synonym">Cerapachys biroi</name>
    <dbReference type="NCBI Taxonomy" id="2015173"/>
    <lineage>
        <taxon>Eukaryota</taxon>
        <taxon>Metazoa</taxon>
        <taxon>Ecdysozoa</taxon>
        <taxon>Arthropoda</taxon>
        <taxon>Hexapoda</taxon>
        <taxon>Insecta</taxon>
        <taxon>Pterygota</taxon>
        <taxon>Neoptera</taxon>
        <taxon>Endopterygota</taxon>
        <taxon>Hymenoptera</taxon>
        <taxon>Apocrita</taxon>
        <taxon>Aculeata</taxon>
        <taxon>Formicoidea</taxon>
        <taxon>Formicidae</taxon>
        <taxon>Dorylinae</taxon>
        <taxon>Ooceraea</taxon>
    </lineage>
</organism>
<comment type="caution">
    <text evidence="2">The sequence shown here is derived from an EMBL/GenBank/DDBJ whole genome shotgun (WGS) entry which is preliminary data.</text>
</comment>
<evidence type="ECO:0000256" key="1">
    <source>
        <dbReference type="SAM" id="MobiDB-lite"/>
    </source>
</evidence>
<feature type="compositionally biased region" description="Low complexity" evidence="1">
    <location>
        <begin position="101"/>
        <end position="117"/>
    </location>
</feature>
<evidence type="ECO:0008006" key="4">
    <source>
        <dbReference type="Google" id="ProtNLM"/>
    </source>
</evidence>
<gene>
    <name evidence="2" type="ORF">DMN91_007688</name>
</gene>